<sequence>MGQLEAAIASGTVQTRRGAAPIPAAPQPRAPYLLSQCMALLWRFEPPVQRARYRSPECQYGSLWARRRSPAWWPTHSHSHSMDRHCSLSVRCKLPGSCHWHQGTESHHPPADPQWSLGASDMTRVDRRPRHRPGPQDAAPPTQAPLARRSPCQRADIPNGTSCSSVASGPLACPLAPLESLGVPTALTGT</sequence>
<keyword evidence="3" id="KW-1185">Reference proteome</keyword>
<dbReference type="Proteomes" id="UP000827986">
    <property type="component" value="Unassembled WGS sequence"/>
</dbReference>
<gene>
    <name evidence="2" type="ORF">KIL84_020949</name>
</gene>
<reference evidence="2" key="1">
    <citation type="submission" date="2021-09" db="EMBL/GenBank/DDBJ databases">
        <title>The genome of Mauremys mutica provides insights into the evolution of semi-aquatic lifestyle.</title>
        <authorList>
            <person name="Gong S."/>
            <person name="Gao Y."/>
        </authorList>
    </citation>
    <scope>NUCLEOTIDE SEQUENCE</scope>
    <source>
        <strain evidence="2">MM-2020</strain>
        <tissue evidence="2">Muscle</tissue>
    </source>
</reference>
<feature type="region of interest" description="Disordered" evidence="1">
    <location>
        <begin position="125"/>
        <end position="163"/>
    </location>
</feature>
<proteinExistence type="predicted"/>
<comment type="caution">
    <text evidence="2">The sequence shown here is derived from an EMBL/GenBank/DDBJ whole genome shotgun (WGS) entry which is preliminary data.</text>
</comment>
<dbReference type="AlphaFoldDB" id="A0A9D3XBK6"/>
<accession>A0A9D3XBK6</accession>
<evidence type="ECO:0000313" key="3">
    <source>
        <dbReference type="Proteomes" id="UP000827986"/>
    </source>
</evidence>
<organism evidence="2 3">
    <name type="scientific">Mauremys mutica</name>
    <name type="common">yellowpond turtle</name>
    <dbReference type="NCBI Taxonomy" id="74926"/>
    <lineage>
        <taxon>Eukaryota</taxon>
        <taxon>Metazoa</taxon>
        <taxon>Chordata</taxon>
        <taxon>Craniata</taxon>
        <taxon>Vertebrata</taxon>
        <taxon>Euteleostomi</taxon>
        <taxon>Archelosauria</taxon>
        <taxon>Testudinata</taxon>
        <taxon>Testudines</taxon>
        <taxon>Cryptodira</taxon>
        <taxon>Durocryptodira</taxon>
        <taxon>Testudinoidea</taxon>
        <taxon>Geoemydidae</taxon>
        <taxon>Geoemydinae</taxon>
        <taxon>Mauremys</taxon>
    </lineage>
</organism>
<protein>
    <submittedName>
        <fullName evidence="2">Uncharacterized protein</fullName>
    </submittedName>
</protein>
<evidence type="ECO:0000256" key="1">
    <source>
        <dbReference type="SAM" id="MobiDB-lite"/>
    </source>
</evidence>
<evidence type="ECO:0000313" key="2">
    <source>
        <dbReference type="EMBL" id="KAH1176215.1"/>
    </source>
</evidence>
<name>A0A9D3XBK6_9SAUR</name>
<dbReference type="EMBL" id="JAHDVG010000475">
    <property type="protein sequence ID" value="KAH1176215.1"/>
    <property type="molecule type" value="Genomic_DNA"/>
</dbReference>